<comment type="subcellular location">
    <subcellularLocation>
        <location evidence="1">Nucleus</location>
    </subcellularLocation>
</comment>
<evidence type="ECO:0000256" key="8">
    <source>
        <dbReference type="ARBA" id="ARBA00038089"/>
    </source>
</evidence>
<dbReference type="GO" id="GO:0005634">
    <property type="term" value="C:nucleus"/>
    <property type="evidence" value="ECO:0007669"/>
    <property type="project" value="UniProtKB-SubCell"/>
</dbReference>
<accession>A0A1Y2J1D8</accession>
<comment type="similarity">
    <text evidence="8">Belongs to the pacC/RIM101 family.</text>
</comment>
<dbReference type="EMBL" id="KZ084091">
    <property type="protein sequence ID" value="OSD06251.1"/>
    <property type="molecule type" value="Genomic_DNA"/>
</dbReference>
<feature type="compositionally biased region" description="Low complexity" evidence="10">
    <location>
        <begin position="627"/>
        <end position="648"/>
    </location>
</feature>
<feature type="compositionally biased region" description="Low complexity" evidence="10">
    <location>
        <begin position="239"/>
        <end position="249"/>
    </location>
</feature>
<keyword evidence="4" id="KW-0677">Repeat</keyword>
<feature type="domain" description="C2H2-type" evidence="11">
    <location>
        <begin position="165"/>
        <end position="192"/>
    </location>
</feature>
<feature type="compositionally biased region" description="Low complexity" evidence="10">
    <location>
        <begin position="60"/>
        <end position="76"/>
    </location>
</feature>
<keyword evidence="13" id="KW-1185">Reference proteome</keyword>
<dbReference type="FunFam" id="3.30.160.60:FF:000145">
    <property type="entry name" value="Zinc finger protein 574"/>
    <property type="match status" value="1"/>
</dbReference>
<dbReference type="PROSITE" id="PS50157">
    <property type="entry name" value="ZINC_FINGER_C2H2_2"/>
    <property type="match status" value="3"/>
</dbReference>
<dbReference type="InterPro" id="IPR013087">
    <property type="entry name" value="Znf_C2H2_type"/>
</dbReference>
<keyword evidence="2" id="KW-0678">Repressor</keyword>
<evidence type="ECO:0000256" key="7">
    <source>
        <dbReference type="ARBA" id="ARBA00023242"/>
    </source>
</evidence>
<keyword evidence="6" id="KW-0862">Zinc</keyword>
<feature type="region of interest" description="Disordered" evidence="10">
    <location>
        <begin position="498"/>
        <end position="584"/>
    </location>
</feature>
<reference evidence="12 13" key="1">
    <citation type="journal article" date="2015" name="Biotechnol. Biofuels">
        <title>Enhanced degradation of softwood versus hardwood by the white-rot fungus Pycnoporus coccineus.</title>
        <authorList>
            <person name="Couturier M."/>
            <person name="Navarro D."/>
            <person name="Chevret D."/>
            <person name="Henrissat B."/>
            <person name="Piumi F."/>
            <person name="Ruiz-Duenas F.J."/>
            <person name="Martinez A.T."/>
            <person name="Grigoriev I.V."/>
            <person name="Riley R."/>
            <person name="Lipzen A."/>
            <person name="Berrin J.G."/>
            <person name="Master E.R."/>
            <person name="Rosso M.N."/>
        </authorList>
    </citation>
    <scope>NUCLEOTIDE SEQUENCE [LARGE SCALE GENOMIC DNA]</scope>
    <source>
        <strain evidence="12 13">BRFM310</strain>
    </source>
</reference>
<feature type="region of interest" description="Disordered" evidence="10">
    <location>
        <begin position="397"/>
        <end position="424"/>
    </location>
</feature>
<feature type="region of interest" description="Disordered" evidence="10">
    <location>
        <begin position="439"/>
        <end position="479"/>
    </location>
</feature>
<feature type="compositionally biased region" description="Polar residues" evidence="10">
    <location>
        <begin position="85"/>
        <end position="94"/>
    </location>
</feature>
<feature type="region of interest" description="Disordered" evidence="10">
    <location>
        <begin position="187"/>
        <end position="261"/>
    </location>
</feature>
<feature type="compositionally biased region" description="Pro residues" evidence="10">
    <location>
        <begin position="752"/>
        <end position="765"/>
    </location>
</feature>
<organism evidence="12 13">
    <name type="scientific">Trametes coccinea (strain BRFM310)</name>
    <name type="common">Pycnoporus coccineus</name>
    <dbReference type="NCBI Taxonomy" id="1353009"/>
    <lineage>
        <taxon>Eukaryota</taxon>
        <taxon>Fungi</taxon>
        <taxon>Dikarya</taxon>
        <taxon>Basidiomycota</taxon>
        <taxon>Agaricomycotina</taxon>
        <taxon>Agaricomycetes</taxon>
        <taxon>Polyporales</taxon>
        <taxon>Polyporaceae</taxon>
        <taxon>Trametes</taxon>
    </lineage>
</organism>
<dbReference type="STRING" id="1353009.A0A1Y2J1D8"/>
<evidence type="ECO:0000256" key="4">
    <source>
        <dbReference type="ARBA" id="ARBA00022737"/>
    </source>
</evidence>
<dbReference type="SUPFAM" id="SSF57667">
    <property type="entry name" value="beta-beta-alpha zinc fingers"/>
    <property type="match status" value="2"/>
</dbReference>
<evidence type="ECO:0000259" key="11">
    <source>
        <dbReference type="PROSITE" id="PS50157"/>
    </source>
</evidence>
<keyword evidence="3" id="KW-0479">Metal-binding</keyword>
<dbReference type="GO" id="GO:0008270">
    <property type="term" value="F:zinc ion binding"/>
    <property type="evidence" value="ECO:0007669"/>
    <property type="project" value="UniProtKB-KW"/>
</dbReference>
<dbReference type="Proteomes" id="UP000193067">
    <property type="component" value="Unassembled WGS sequence"/>
</dbReference>
<feature type="compositionally biased region" description="Low complexity" evidence="10">
    <location>
        <begin position="669"/>
        <end position="687"/>
    </location>
</feature>
<feature type="compositionally biased region" description="Low complexity" evidence="10">
    <location>
        <begin position="720"/>
        <end position="751"/>
    </location>
</feature>
<evidence type="ECO:0000313" key="12">
    <source>
        <dbReference type="EMBL" id="OSD06251.1"/>
    </source>
</evidence>
<feature type="region of interest" description="Disordered" evidence="10">
    <location>
        <begin position="626"/>
        <end position="773"/>
    </location>
</feature>
<dbReference type="AlphaFoldDB" id="A0A1Y2J1D8"/>
<feature type="compositionally biased region" description="Low complexity" evidence="10">
    <location>
        <begin position="401"/>
        <end position="412"/>
    </location>
</feature>
<feature type="domain" description="C2H2-type" evidence="11">
    <location>
        <begin position="99"/>
        <end position="129"/>
    </location>
</feature>
<feature type="compositionally biased region" description="Polar residues" evidence="10">
    <location>
        <begin position="564"/>
        <end position="575"/>
    </location>
</feature>
<dbReference type="InterPro" id="IPR050806">
    <property type="entry name" value="pacC/RIM101"/>
</dbReference>
<evidence type="ECO:0000256" key="5">
    <source>
        <dbReference type="ARBA" id="ARBA00022771"/>
    </source>
</evidence>
<sequence length="884" mass="94454">MPPKPLAHSSASDHHNSTPLLVPLEALQYNLHRQLYPFDFLHDSLDPPFAAFMSQPPLSPKTATASPPASSSEPADQPQPQPPSNATQASSSDDGTPAHACQWTGCDKVLSDPETLYNHLCNDHIGRKSTGNLCLTCKWKDCGTTCAKRDHITSHLRVHTPLKPHVCEICKKPFKRPQDLKKHEKIHTEEHHAQHKHSKAITVTDPAYSQRVRGDSDKPRPVVPSSGQSQGSAATRAKSTSLPLSDSSSGADFGILPTPSPDLDYGQDAAGAHSRNHLYRAQPPLPTWEVLPEDVQGRGIPVSGSKRSFDYNVDDFFTDVKKRRVTPAYDPLDMAARLSNLAYQQSLSATTHGGPGPAQSQQHLFPPRSVSFDIRTPEELAAVNEFLITLGRDVSQGNSHAARQQQQAQAQAMNHHNPVDDASFFDPANLAQLGLAGMPGVPTAPGPGSGAGYHGDSGFAPLNEFSSQQMSGYPSRSSHQSVQAVQYGMYPSAQDIAGPAAPLPYTSNRQRAHRTSATEDHFAQLNNPSPPFPPHQYSSGQGGYSHYLTPPLDLGPSANAGASPLSSHSGMSTPPSATPPHMPLSMDHHESTAFDFMRSNRAPPPVVQLAPADFSQKNMRTVLPLKSAGPAAPSTSTASAAALAGRPAPVEPKLGAGGVHRGPPARLTASSAASSVASSSIAPSQSSPLYPLLTSGDERLKLPPLGARFRSPSPSPSPPSTGRALSRSSSTSPAPSPIRRSPSPISTDSRTPSPPRSSAPTPVPPSSSSARVSYPVLPPISALASYPSPRREHTEDLARRVGKIELESHARTRAVSPEERRKHAALLRDLLVAINTEYKRRYGTPPPVSREASGSQMDVEAEERKGVEVRGLEREMRDVEMVAA</sequence>
<evidence type="ECO:0000256" key="1">
    <source>
        <dbReference type="ARBA" id="ARBA00004123"/>
    </source>
</evidence>
<evidence type="ECO:0000256" key="3">
    <source>
        <dbReference type="ARBA" id="ARBA00022723"/>
    </source>
</evidence>
<dbReference type="GO" id="GO:0045944">
    <property type="term" value="P:positive regulation of transcription by RNA polymerase II"/>
    <property type="evidence" value="ECO:0007669"/>
    <property type="project" value="TreeGrafter"/>
</dbReference>
<feature type="region of interest" description="Disordered" evidence="10">
    <location>
        <begin position="841"/>
        <end position="867"/>
    </location>
</feature>
<evidence type="ECO:0000256" key="9">
    <source>
        <dbReference type="PROSITE-ProRule" id="PRU00042"/>
    </source>
</evidence>
<dbReference type="Gene3D" id="3.30.160.60">
    <property type="entry name" value="Classic Zinc Finger"/>
    <property type="match status" value="2"/>
</dbReference>
<proteinExistence type="inferred from homology"/>
<name>A0A1Y2J1D8_TRAC3</name>
<keyword evidence="7" id="KW-0539">Nucleus</keyword>
<feature type="region of interest" description="Disordered" evidence="10">
    <location>
        <begin position="52"/>
        <end position="97"/>
    </location>
</feature>
<dbReference type="PANTHER" id="PTHR47257">
    <property type="entry name" value="PH-RESPONSE TRANSCRIPTION FACTOR PACC/RIM101"/>
    <property type="match status" value="1"/>
</dbReference>
<dbReference type="PROSITE" id="PS00028">
    <property type="entry name" value="ZINC_FINGER_C2H2_1"/>
    <property type="match status" value="3"/>
</dbReference>
<dbReference type="SMART" id="SM00355">
    <property type="entry name" value="ZnF_C2H2"/>
    <property type="match status" value="3"/>
</dbReference>
<keyword evidence="5 9" id="KW-0863">Zinc-finger</keyword>
<dbReference type="InterPro" id="IPR036236">
    <property type="entry name" value="Znf_C2H2_sf"/>
</dbReference>
<dbReference type="Pfam" id="PF00096">
    <property type="entry name" value="zf-C2H2"/>
    <property type="match status" value="1"/>
</dbReference>
<evidence type="ECO:0000256" key="6">
    <source>
        <dbReference type="ARBA" id="ARBA00022833"/>
    </source>
</evidence>
<gene>
    <name evidence="12" type="ORF">PYCCODRAFT_1432064</name>
</gene>
<dbReference type="OrthoDB" id="6155966at2759"/>
<evidence type="ECO:0000256" key="10">
    <source>
        <dbReference type="SAM" id="MobiDB-lite"/>
    </source>
</evidence>
<feature type="compositionally biased region" description="Polar residues" evidence="10">
    <location>
        <begin position="464"/>
        <end position="479"/>
    </location>
</feature>
<evidence type="ECO:0000256" key="2">
    <source>
        <dbReference type="ARBA" id="ARBA00022491"/>
    </source>
</evidence>
<feature type="domain" description="C2H2-type" evidence="11">
    <location>
        <begin position="135"/>
        <end position="164"/>
    </location>
</feature>
<protein>
    <recommendedName>
        <fullName evidence="11">C2H2-type domain-containing protein</fullName>
    </recommendedName>
</protein>
<evidence type="ECO:0000313" key="13">
    <source>
        <dbReference type="Proteomes" id="UP000193067"/>
    </source>
</evidence>
<dbReference type="PANTHER" id="PTHR47257:SF1">
    <property type="entry name" value="PH-RESPONSE TRANSCRIPTION FACTOR PACC_RIM101"/>
    <property type="match status" value="1"/>
</dbReference>